<feature type="compositionally biased region" description="Low complexity" evidence="1">
    <location>
        <begin position="19"/>
        <end position="28"/>
    </location>
</feature>
<sequence>GDDDSDNETVSKVSGAPGSDSWADSPDVSVVDDVVKKGKATVPKISLAKFAKNIHISESDTDGESVRGTTPRMSSIAGGDAAGTDPGRIKDTAVGKPSSQMIRQTSWQSQSSGE</sequence>
<feature type="compositionally biased region" description="Polar residues" evidence="1">
    <location>
        <begin position="97"/>
        <end position="114"/>
    </location>
</feature>
<evidence type="ECO:0000256" key="1">
    <source>
        <dbReference type="SAM" id="MobiDB-lite"/>
    </source>
</evidence>
<gene>
    <name evidence="2" type="primary">ORF26886</name>
</gene>
<reference evidence="2" key="1">
    <citation type="submission" date="2014-12" db="EMBL/GenBank/DDBJ databases">
        <title>Insight into the proteome of Arion vulgaris.</title>
        <authorList>
            <person name="Aradska J."/>
            <person name="Bulat T."/>
            <person name="Smidak R."/>
            <person name="Sarate P."/>
            <person name="Gangsoo J."/>
            <person name="Sialana F."/>
            <person name="Bilban M."/>
            <person name="Lubec G."/>
        </authorList>
    </citation>
    <scope>NUCLEOTIDE SEQUENCE</scope>
    <source>
        <tissue evidence="2">Skin</tissue>
    </source>
</reference>
<dbReference type="EMBL" id="HACG01009269">
    <property type="protein sequence ID" value="CEK56134.1"/>
    <property type="molecule type" value="Transcribed_RNA"/>
</dbReference>
<feature type="region of interest" description="Disordered" evidence="1">
    <location>
        <begin position="57"/>
        <end position="114"/>
    </location>
</feature>
<proteinExistence type="predicted"/>
<feature type="region of interest" description="Disordered" evidence="1">
    <location>
        <begin position="1"/>
        <end position="28"/>
    </location>
</feature>
<feature type="non-terminal residue" evidence="2">
    <location>
        <position position="1"/>
    </location>
</feature>
<organism evidence="2">
    <name type="scientific">Arion vulgaris</name>
    <dbReference type="NCBI Taxonomy" id="1028688"/>
    <lineage>
        <taxon>Eukaryota</taxon>
        <taxon>Metazoa</taxon>
        <taxon>Spiralia</taxon>
        <taxon>Lophotrochozoa</taxon>
        <taxon>Mollusca</taxon>
        <taxon>Gastropoda</taxon>
        <taxon>Heterobranchia</taxon>
        <taxon>Euthyneura</taxon>
        <taxon>Panpulmonata</taxon>
        <taxon>Eupulmonata</taxon>
        <taxon>Stylommatophora</taxon>
        <taxon>Helicina</taxon>
        <taxon>Arionoidea</taxon>
        <taxon>Arionidae</taxon>
        <taxon>Arion</taxon>
    </lineage>
</organism>
<feature type="non-terminal residue" evidence="2">
    <location>
        <position position="114"/>
    </location>
</feature>
<evidence type="ECO:0000313" key="2">
    <source>
        <dbReference type="EMBL" id="CEK56134.1"/>
    </source>
</evidence>
<name>A0A0B6YJ01_9EUPU</name>
<dbReference type="AlphaFoldDB" id="A0A0B6YJ01"/>
<accession>A0A0B6YJ01</accession>
<protein>
    <submittedName>
        <fullName evidence="2">Uncharacterized protein</fullName>
    </submittedName>
</protein>